<organism evidence="3 4">
    <name type="scientific">Corynebacterium oculi</name>
    <dbReference type="NCBI Taxonomy" id="1544416"/>
    <lineage>
        <taxon>Bacteria</taxon>
        <taxon>Bacillati</taxon>
        <taxon>Actinomycetota</taxon>
        <taxon>Actinomycetes</taxon>
        <taxon>Mycobacteriales</taxon>
        <taxon>Corynebacteriaceae</taxon>
        <taxon>Corynebacterium</taxon>
    </lineage>
</organism>
<protein>
    <submittedName>
        <fullName evidence="3">MspA</fullName>
    </submittedName>
</protein>
<gene>
    <name evidence="3" type="ORF">Cocul_00619</name>
</gene>
<dbReference type="RefSeq" id="WP_281176038.1">
    <property type="nucleotide sequence ID" value="NZ_LKST01000001.1"/>
</dbReference>
<keyword evidence="1 2" id="KW-0732">Signal</keyword>
<dbReference type="SUPFAM" id="SSF56959">
    <property type="entry name" value="Leukocidin-like"/>
    <property type="match status" value="1"/>
</dbReference>
<evidence type="ECO:0000256" key="2">
    <source>
        <dbReference type="SAM" id="SignalP"/>
    </source>
</evidence>
<comment type="caution">
    <text evidence="3">The sequence shown here is derived from an EMBL/GenBank/DDBJ whole genome shotgun (WGS) entry which is preliminary data.</text>
</comment>
<evidence type="ECO:0000313" key="3">
    <source>
        <dbReference type="EMBL" id="KQB85473.1"/>
    </source>
</evidence>
<feature type="signal peptide" evidence="2">
    <location>
        <begin position="1"/>
        <end position="25"/>
    </location>
</feature>
<reference evidence="3 4" key="1">
    <citation type="submission" date="2015-10" db="EMBL/GenBank/DDBJ databases">
        <title>Corynebacteirum lowii and Corynebacterium oculi species nova, derived from human clinical disease and and emended description of Corynebacterium mastiditis.</title>
        <authorList>
            <person name="Bernard K."/>
            <person name="Pacheco A.L."/>
            <person name="Mcdougall C."/>
            <person name="Burtx T."/>
            <person name="Weibe D."/>
            <person name="Tyler S."/>
            <person name="Olson A.B."/>
            <person name="Cnockaert M."/>
            <person name="Eguchi H."/>
            <person name="Kuwahara T."/>
            <person name="Nakayama-Imaohji H."/>
            <person name="Boudewijins M."/>
            <person name="Van Hoecke F."/>
            <person name="Bernier A.-M."/>
            <person name="Vandamme P."/>
        </authorList>
    </citation>
    <scope>NUCLEOTIDE SEQUENCE [LARGE SCALE GENOMIC DNA]</scope>
    <source>
        <strain evidence="3 4">NML 130210</strain>
    </source>
</reference>
<dbReference type="PATRIC" id="fig|1544416.3.peg.618"/>
<dbReference type="InterPro" id="IPR036435">
    <property type="entry name" value="Leukocidin/porin_MspA_sf"/>
</dbReference>
<dbReference type="Proteomes" id="UP000050517">
    <property type="component" value="Unassembled WGS sequence"/>
</dbReference>
<dbReference type="EMBL" id="LKST01000001">
    <property type="protein sequence ID" value="KQB85473.1"/>
    <property type="molecule type" value="Genomic_DNA"/>
</dbReference>
<keyword evidence="4" id="KW-1185">Reference proteome</keyword>
<sequence>MKTWKIACMGITGVLTAMSAGAVHAAPVVDVLPWPVAPFGGEKALENRYVEKTTDDGWVLHAEKKDEVINVAPPLDSAATTGESFGSLKAKVWITGQGEPELRGAVFEAGYQVGCGVDISTGVEPEPWVLPRE</sequence>
<dbReference type="InterPro" id="IPR015286">
    <property type="entry name" value="Porin_fam_mycobact-type"/>
</dbReference>
<evidence type="ECO:0000313" key="4">
    <source>
        <dbReference type="Proteomes" id="UP000050517"/>
    </source>
</evidence>
<dbReference type="STRING" id="1544416.Cocul_00619"/>
<feature type="chain" id="PRO_5006189765" evidence="2">
    <location>
        <begin position="26"/>
        <end position="133"/>
    </location>
</feature>
<proteinExistence type="predicted"/>
<name>A0A0Q1DYZ1_9CORY</name>
<dbReference type="Pfam" id="PF09203">
    <property type="entry name" value="MspA"/>
    <property type="match status" value="1"/>
</dbReference>
<dbReference type="AlphaFoldDB" id="A0A0Q1DYZ1"/>
<dbReference type="Gene3D" id="2.60.40.1650">
    <property type="entry name" value="Porin MspA (Ig-like beta-sandwich domain)"/>
    <property type="match status" value="1"/>
</dbReference>
<accession>A0A0Q1DYZ1</accession>
<evidence type="ECO:0000256" key="1">
    <source>
        <dbReference type="ARBA" id="ARBA00022729"/>
    </source>
</evidence>